<dbReference type="eggNOG" id="ENOG502ZFCH">
    <property type="taxonomic scope" value="Bacteria"/>
</dbReference>
<keyword evidence="1" id="KW-0812">Transmembrane</keyword>
<reference evidence="3" key="1">
    <citation type="submission" date="2005-10" db="EMBL/GenBank/DDBJ databases">
        <title>Complete sequence of Pelobacter carbinolicus DSM 2380.</title>
        <authorList>
            <person name="Copeland A."/>
            <person name="Lucas S."/>
            <person name="Lapidus A."/>
            <person name="Barry K."/>
            <person name="Detter J.C."/>
            <person name="Glavina T."/>
            <person name="Hammon N."/>
            <person name="Israni S."/>
            <person name="Pitluck S."/>
            <person name="Chertkov O."/>
            <person name="Schmutz J."/>
            <person name="Larimer F."/>
            <person name="Land M."/>
            <person name="Kyrpides N."/>
            <person name="Ivanova N."/>
            <person name="Richardson P."/>
        </authorList>
    </citation>
    <scope>NUCLEOTIDE SEQUENCE [LARGE SCALE GENOMIC DNA]</scope>
    <source>
        <strain evidence="3">DSM 2380 / NBRC 103641 / GraBd1</strain>
    </source>
</reference>
<organism evidence="2 3">
    <name type="scientific">Syntrophotalea carbinolica (strain DSM 2380 / NBRC 103641 / GraBd1)</name>
    <name type="common">Pelobacter carbinolicus</name>
    <dbReference type="NCBI Taxonomy" id="338963"/>
    <lineage>
        <taxon>Bacteria</taxon>
        <taxon>Pseudomonadati</taxon>
        <taxon>Thermodesulfobacteriota</taxon>
        <taxon>Desulfuromonadia</taxon>
        <taxon>Desulfuromonadales</taxon>
        <taxon>Syntrophotaleaceae</taxon>
        <taxon>Syntrophotalea</taxon>
    </lineage>
</organism>
<dbReference type="STRING" id="338963.Pcar_0987"/>
<feature type="transmembrane region" description="Helical" evidence="1">
    <location>
        <begin position="84"/>
        <end position="103"/>
    </location>
</feature>
<dbReference type="OrthoDB" id="9845058at2"/>
<evidence type="ECO:0000256" key="1">
    <source>
        <dbReference type="SAM" id="Phobius"/>
    </source>
</evidence>
<feature type="transmembrane region" description="Helical" evidence="1">
    <location>
        <begin position="14"/>
        <end position="37"/>
    </location>
</feature>
<keyword evidence="3" id="KW-1185">Reference proteome</keyword>
<accession>Q3A5W7</accession>
<protein>
    <submittedName>
        <fullName evidence="2">Uncharacterized protein</fullName>
    </submittedName>
</protein>
<dbReference type="RefSeq" id="WP_011340708.1">
    <property type="nucleotide sequence ID" value="NC_007498.2"/>
</dbReference>
<dbReference type="Proteomes" id="UP000002534">
    <property type="component" value="Chromosome"/>
</dbReference>
<evidence type="ECO:0000313" key="2">
    <source>
        <dbReference type="EMBL" id="ABA88240.2"/>
    </source>
</evidence>
<keyword evidence="1" id="KW-1133">Transmembrane helix</keyword>
<feature type="transmembrane region" description="Helical" evidence="1">
    <location>
        <begin position="151"/>
        <end position="175"/>
    </location>
</feature>
<dbReference type="KEGG" id="pca:Pcar_0987"/>
<evidence type="ECO:0000313" key="3">
    <source>
        <dbReference type="Proteomes" id="UP000002534"/>
    </source>
</evidence>
<sequence length="282" mass="31534">MSEKGKTQDRSRDLNLFIALLGILAPASYLIGLSFHQGSLSAYGINPEVLPFSIQDSYITAYYAVSCFLSGLSKIIINFLNSIFSAPGVFIFIGVVLLSSLLWHCFNKLKPVDKICCFCKRFQTIGRIIEYFHWDNNGYIRTLFLTSSMSYVLITTSLFFVSISFFWFAIPYYAYQKGSSVAEKNRDDFISKGCYVKKGDIFSNCKTLISSDGEVVYRGLLVFQTKDMVAFFTNTGSYVSAIPKGAVVHSTLEKKDKSNKLKSSTKKIVEGKVLGENQGCVN</sequence>
<name>Q3A5W7_SYNC1</name>
<reference evidence="2 3" key="2">
    <citation type="journal article" date="2012" name="BMC Genomics">
        <title>The genome of Pelobacter carbinolicus reveals surprising metabolic capabilities and physiological features.</title>
        <authorList>
            <person name="Aklujkar M."/>
            <person name="Haveman S.A."/>
            <person name="Didonato R.Jr."/>
            <person name="Chertkov O."/>
            <person name="Han C.S."/>
            <person name="Land M.L."/>
            <person name="Brown P."/>
            <person name="Lovley D.R."/>
        </authorList>
    </citation>
    <scope>NUCLEOTIDE SEQUENCE [LARGE SCALE GENOMIC DNA]</scope>
    <source>
        <strain evidence="3">DSM 2380 / NBRC 103641 / GraBd1</strain>
    </source>
</reference>
<proteinExistence type="predicted"/>
<gene>
    <name evidence="2" type="ordered locus">Pcar_0987</name>
</gene>
<dbReference type="HOGENOM" id="CLU_986418_0_0_7"/>
<dbReference type="EMBL" id="CP000142">
    <property type="protein sequence ID" value="ABA88240.2"/>
    <property type="molecule type" value="Genomic_DNA"/>
</dbReference>
<keyword evidence="1" id="KW-0472">Membrane</keyword>
<dbReference type="AlphaFoldDB" id="Q3A5W7"/>
<feature type="transmembrane region" description="Helical" evidence="1">
    <location>
        <begin position="57"/>
        <end position="77"/>
    </location>
</feature>